<dbReference type="EMBL" id="CM044704">
    <property type="protein sequence ID" value="KAI5667483.1"/>
    <property type="molecule type" value="Genomic_DNA"/>
</dbReference>
<gene>
    <name evidence="1" type="ORF">M9H77_17336</name>
</gene>
<organism evidence="1 2">
    <name type="scientific">Catharanthus roseus</name>
    <name type="common">Madagascar periwinkle</name>
    <name type="synonym">Vinca rosea</name>
    <dbReference type="NCBI Taxonomy" id="4058"/>
    <lineage>
        <taxon>Eukaryota</taxon>
        <taxon>Viridiplantae</taxon>
        <taxon>Streptophyta</taxon>
        <taxon>Embryophyta</taxon>
        <taxon>Tracheophyta</taxon>
        <taxon>Spermatophyta</taxon>
        <taxon>Magnoliopsida</taxon>
        <taxon>eudicotyledons</taxon>
        <taxon>Gunneridae</taxon>
        <taxon>Pentapetalae</taxon>
        <taxon>asterids</taxon>
        <taxon>lamiids</taxon>
        <taxon>Gentianales</taxon>
        <taxon>Apocynaceae</taxon>
        <taxon>Rauvolfioideae</taxon>
        <taxon>Vinceae</taxon>
        <taxon>Catharanthinae</taxon>
        <taxon>Catharanthus</taxon>
    </lineage>
</organism>
<dbReference type="Proteomes" id="UP001060085">
    <property type="component" value="Linkage Group LG04"/>
</dbReference>
<protein>
    <submittedName>
        <fullName evidence="1">Uncharacterized protein</fullName>
    </submittedName>
</protein>
<reference evidence="2" key="1">
    <citation type="journal article" date="2023" name="Nat. Plants">
        <title>Single-cell RNA sequencing provides a high-resolution roadmap for understanding the multicellular compartmentation of specialized metabolism.</title>
        <authorList>
            <person name="Sun S."/>
            <person name="Shen X."/>
            <person name="Li Y."/>
            <person name="Li Y."/>
            <person name="Wang S."/>
            <person name="Li R."/>
            <person name="Zhang H."/>
            <person name="Shen G."/>
            <person name="Guo B."/>
            <person name="Wei J."/>
            <person name="Xu J."/>
            <person name="St-Pierre B."/>
            <person name="Chen S."/>
            <person name="Sun C."/>
        </authorList>
    </citation>
    <scope>NUCLEOTIDE SEQUENCE [LARGE SCALE GENOMIC DNA]</scope>
</reference>
<comment type="caution">
    <text evidence="1">The sequence shown here is derived from an EMBL/GenBank/DDBJ whole genome shotgun (WGS) entry which is preliminary data.</text>
</comment>
<sequence length="368" mass="41169">MWMEEVQAHVHPGPIVPDVLTRQHEHRSRLIWSGDHETFVHGSFRGCTTDRGSLIHTTDLGMVVYPYITAPADPTYSGRPSCSTWCYMLRDLSSLRNEYIRLYRDITRVYIGNPANRDTRTVRYQNAGVDRRMMTFMLQEFCKESADYHSELHGFYWRYIGLHSISARYSADISSTAIASLSHEPVPDRGARGIKRGARRLPDGGAHGGRAPAPPYMGRRGHADPKHAEERGKGSGGCGRGDLGFDATYLVPSTYIVRASPCGFRVFVISVTSLFGFRILFTSRTTSSGHWEFFISCTSSFAHWEFFISGTPPPGTDSSSTPYIPISTTSSSDLDRHDDEQINMVTPAQQLGFGHRVGKKTTRFTPSD</sequence>
<evidence type="ECO:0000313" key="1">
    <source>
        <dbReference type="EMBL" id="KAI5667483.1"/>
    </source>
</evidence>
<name>A0ACC0B4D6_CATRO</name>
<keyword evidence="2" id="KW-1185">Reference proteome</keyword>
<accession>A0ACC0B4D6</accession>
<evidence type="ECO:0000313" key="2">
    <source>
        <dbReference type="Proteomes" id="UP001060085"/>
    </source>
</evidence>
<proteinExistence type="predicted"/>